<dbReference type="PANTHER" id="PTHR10694:SF33">
    <property type="entry name" value="LYSINE-SPECIFIC DEMETHYLASE 5"/>
    <property type="match status" value="1"/>
</dbReference>
<dbReference type="Gene3D" id="2.60.120.650">
    <property type="entry name" value="Cupin"/>
    <property type="match status" value="2"/>
</dbReference>
<evidence type="ECO:0000313" key="13">
    <source>
        <dbReference type="Proteomes" id="UP000774326"/>
    </source>
</evidence>
<keyword evidence="5" id="KW-0408">Iron</keyword>
<dbReference type="GO" id="GO:0034647">
    <property type="term" value="F:histone H3K4me/H3K4me2/H3K4me3 demethylase activity"/>
    <property type="evidence" value="ECO:0007669"/>
    <property type="project" value="TreeGrafter"/>
</dbReference>
<evidence type="ECO:0000259" key="9">
    <source>
        <dbReference type="PROSITE" id="PS50016"/>
    </source>
</evidence>
<name>A0A9P8PVC8_WICPI</name>
<dbReference type="SMART" id="SM00558">
    <property type="entry name" value="JmjC"/>
    <property type="match status" value="1"/>
</dbReference>
<dbReference type="SUPFAM" id="SSF51197">
    <property type="entry name" value="Clavaminate synthase-like"/>
    <property type="match status" value="1"/>
</dbReference>
<dbReference type="Proteomes" id="UP000774326">
    <property type="component" value="Unassembled WGS sequence"/>
</dbReference>
<dbReference type="OrthoDB" id="1678912at2759"/>
<evidence type="ECO:0000256" key="5">
    <source>
        <dbReference type="ARBA" id="ARBA00023004"/>
    </source>
</evidence>
<dbReference type="SUPFAM" id="SSF57903">
    <property type="entry name" value="FYVE/PHD zinc finger"/>
    <property type="match status" value="1"/>
</dbReference>
<evidence type="ECO:0000256" key="8">
    <source>
        <dbReference type="SAM" id="MobiDB-lite"/>
    </source>
</evidence>
<evidence type="ECO:0000259" key="10">
    <source>
        <dbReference type="PROSITE" id="PS51183"/>
    </source>
</evidence>
<dbReference type="CDD" id="cd15543">
    <property type="entry name" value="PHD_RSF1"/>
    <property type="match status" value="1"/>
</dbReference>
<keyword evidence="3 7" id="KW-0863">Zinc-finger</keyword>
<dbReference type="PANTHER" id="PTHR10694">
    <property type="entry name" value="LYSINE-SPECIFIC DEMETHYLASE"/>
    <property type="match status" value="1"/>
</dbReference>
<accession>A0A9P8PVC8</accession>
<gene>
    <name evidence="12" type="ORF">WICPIJ_008716</name>
</gene>
<dbReference type="PROSITE" id="PS50016">
    <property type="entry name" value="ZF_PHD_2"/>
    <property type="match status" value="1"/>
</dbReference>
<dbReference type="InterPro" id="IPR003349">
    <property type="entry name" value="JmjN"/>
</dbReference>
<dbReference type="GO" id="GO:0000785">
    <property type="term" value="C:chromatin"/>
    <property type="evidence" value="ECO:0007669"/>
    <property type="project" value="TreeGrafter"/>
</dbReference>
<dbReference type="Pfam" id="PF02373">
    <property type="entry name" value="JmjC"/>
    <property type="match status" value="1"/>
</dbReference>
<evidence type="ECO:0000256" key="2">
    <source>
        <dbReference type="ARBA" id="ARBA00022723"/>
    </source>
</evidence>
<dbReference type="GO" id="GO:0005634">
    <property type="term" value="C:nucleus"/>
    <property type="evidence" value="ECO:0007669"/>
    <property type="project" value="UniProtKB-SubCell"/>
</dbReference>
<evidence type="ECO:0000256" key="7">
    <source>
        <dbReference type="PROSITE-ProRule" id="PRU00146"/>
    </source>
</evidence>
<feature type="region of interest" description="Disordered" evidence="8">
    <location>
        <begin position="641"/>
        <end position="694"/>
    </location>
</feature>
<reference evidence="12" key="1">
    <citation type="journal article" date="2021" name="Open Biol.">
        <title>Shared evolutionary footprints suggest mitochondrial oxidative damage underlies multiple complex I losses in fungi.</title>
        <authorList>
            <person name="Schikora-Tamarit M.A."/>
            <person name="Marcet-Houben M."/>
            <person name="Nosek J."/>
            <person name="Gabaldon T."/>
        </authorList>
    </citation>
    <scope>NUCLEOTIDE SEQUENCE</scope>
    <source>
        <strain evidence="12">CBS2887</strain>
    </source>
</reference>
<comment type="caution">
    <text evidence="12">The sequence shown here is derived from an EMBL/GenBank/DDBJ whole genome shotgun (WGS) entry which is preliminary data.</text>
</comment>
<organism evidence="12 13">
    <name type="scientific">Wickerhamomyces pijperi</name>
    <name type="common">Yeast</name>
    <name type="synonym">Pichia pijperi</name>
    <dbReference type="NCBI Taxonomy" id="599730"/>
    <lineage>
        <taxon>Eukaryota</taxon>
        <taxon>Fungi</taxon>
        <taxon>Dikarya</taxon>
        <taxon>Ascomycota</taxon>
        <taxon>Saccharomycotina</taxon>
        <taxon>Saccharomycetes</taxon>
        <taxon>Phaffomycetales</taxon>
        <taxon>Wickerhamomycetaceae</taxon>
        <taxon>Wickerhamomyces</taxon>
    </lineage>
</organism>
<dbReference type="PROSITE" id="PS51184">
    <property type="entry name" value="JMJC"/>
    <property type="match status" value="1"/>
</dbReference>
<feature type="compositionally biased region" description="Acidic residues" evidence="8">
    <location>
        <begin position="193"/>
        <end position="210"/>
    </location>
</feature>
<comment type="subcellular location">
    <subcellularLocation>
        <location evidence="1">Nucleus</location>
    </subcellularLocation>
</comment>
<keyword evidence="2" id="KW-0479">Metal-binding</keyword>
<protein>
    <submittedName>
        <fullName evidence="12">Uncharacterized protein</fullName>
    </submittedName>
</protein>
<dbReference type="EMBL" id="JAEUBG010005022">
    <property type="protein sequence ID" value="KAH3679108.1"/>
    <property type="molecule type" value="Genomic_DNA"/>
</dbReference>
<dbReference type="Gene3D" id="3.30.40.10">
    <property type="entry name" value="Zinc/RING finger domain, C3HC4 (zinc finger)"/>
    <property type="match status" value="1"/>
</dbReference>
<dbReference type="GO" id="GO:0006355">
    <property type="term" value="P:regulation of DNA-templated transcription"/>
    <property type="evidence" value="ECO:0007669"/>
    <property type="project" value="TreeGrafter"/>
</dbReference>
<evidence type="ECO:0000256" key="1">
    <source>
        <dbReference type="ARBA" id="ARBA00004123"/>
    </source>
</evidence>
<dbReference type="InterPro" id="IPR003347">
    <property type="entry name" value="JmjC_dom"/>
</dbReference>
<keyword evidence="4" id="KW-0862">Zinc</keyword>
<feature type="region of interest" description="Disordered" evidence="8">
    <location>
        <begin position="189"/>
        <end position="213"/>
    </location>
</feature>
<evidence type="ECO:0000256" key="3">
    <source>
        <dbReference type="ARBA" id="ARBA00022771"/>
    </source>
</evidence>
<dbReference type="SMART" id="SM00545">
    <property type="entry name" value="JmjN"/>
    <property type="match status" value="1"/>
</dbReference>
<dbReference type="Pfam" id="PF02375">
    <property type="entry name" value="JmjN"/>
    <property type="match status" value="1"/>
</dbReference>
<dbReference type="PROSITE" id="PS51183">
    <property type="entry name" value="JMJN"/>
    <property type="match status" value="1"/>
</dbReference>
<evidence type="ECO:0000259" key="11">
    <source>
        <dbReference type="PROSITE" id="PS51184"/>
    </source>
</evidence>
<dbReference type="GO" id="GO:0008270">
    <property type="term" value="F:zinc ion binding"/>
    <property type="evidence" value="ECO:0007669"/>
    <property type="project" value="UniProtKB-KW"/>
</dbReference>
<dbReference type="InterPro" id="IPR011011">
    <property type="entry name" value="Znf_FYVE_PHD"/>
</dbReference>
<dbReference type="InterPro" id="IPR013083">
    <property type="entry name" value="Znf_RING/FYVE/PHD"/>
</dbReference>
<dbReference type="PROSITE" id="PS01359">
    <property type="entry name" value="ZF_PHD_1"/>
    <property type="match status" value="1"/>
</dbReference>
<keyword evidence="13" id="KW-1185">Reference proteome</keyword>
<dbReference type="InterPro" id="IPR001965">
    <property type="entry name" value="Znf_PHD"/>
</dbReference>
<evidence type="ECO:0000313" key="12">
    <source>
        <dbReference type="EMBL" id="KAH3679108.1"/>
    </source>
</evidence>
<evidence type="ECO:0000256" key="4">
    <source>
        <dbReference type="ARBA" id="ARBA00022833"/>
    </source>
</evidence>
<proteinExistence type="predicted"/>
<dbReference type="InterPro" id="IPR019786">
    <property type="entry name" value="Zinc_finger_PHD-type_CS"/>
</dbReference>
<dbReference type="AlphaFoldDB" id="A0A9P8PVC8"/>
<feature type="domain" description="JmjC" evidence="11">
    <location>
        <begin position="365"/>
        <end position="531"/>
    </location>
</feature>
<sequence>MNSISEIPTLHPTEEQFQDPITYLSNAENMELAKKYGAVKIVPPAEFKPPLSINKNKFKFVPRMQKLKELNLMNRCRLMFVKQLENYNEMKKIKKPKEIFEIVDGVKIYYYDFFIETLKYHDDEISHISSSRLMGDGNFWSKLQTEVFKVSSVDALKGFYYDKLISYFNYLATKPDFLSIREKYPSSLLNTSDSEDTDTDTEDHENDQSQDQEAARGDYHCLICHKDENGRDTLLCDSCDKPYHRYCLSPPLSQIPKHNWYCDNCIIGNGYYGFTDSSHQYSLGDFKDMCNDFDKDFFSKNADAGSKPTDINQLESIFWNLVNDTNNTVKVNYGADIRNNKEGEISGFPTIGYKPREIGKAEYKKYVEHPMNLNNLPFNEKSLLNYLNVDISGMTIPWIYVGSTFSTFCWHVEDQYTLSANYQHFGAVKKWYLIPESSRWRFELYLRRLAPDLFKKQPDILHQLITLVPPADLIRNGIEVYTANQSAGEYIVTYPRVYHAGFNTGFNFNEAVNFTMDAWLDYGVQATKDYKMEHSQKASVFDIYEMMINILKEFESSGTGSVPLIEKCLKYLQEQVNQDSIMKKVILDNKRITKPIETYSKPSKLDFLHKSHTEKFDDDGISCMKCNGFCTFNYVKHYSVPSKSNDQPKKNKKKDYLPTPYASPSQTTTATATATATGAGAGANTETEGGRHSKRLKTIQDMSSFELQILCLEDYSNLASTVSKSGDFALRDEMYSIVDLESVDKLIESTKSLLEEQKKKKKMEEGASVGTVV</sequence>
<feature type="domain" description="JmjN" evidence="10">
    <location>
        <begin position="7"/>
        <end position="50"/>
    </location>
</feature>
<evidence type="ECO:0000256" key="6">
    <source>
        <dbReference type="ARBA" id="ARBA00023242"/>
    </source>
</evidence>
<reference evidence="12" key="2">
    <citation type="submission" date="2021-01" db="EMBL/GenBank/DDBJ databases">
        <authorList>
            <person name="Schikora-Tamarit M.A."/>
        </authorList>
    </citation>
    <scope>NUCLEOTIDE SEQUENCE</scope>
    <source>
        <strain evidence="12">CBS2887</strain>
    </source>
</reference>
<dbReference type="Pfam" id="PF00628">
    <property type="entry name" value="PHD"/>
    <property type="match status" value="1"/>
</dbReference>
<feature type="compositionally biased region" description="Low complexity" evidence="8">
    <location>
        <begin position="667"/>
        <end position="687"/>
    </location>
</feature>
<dbReference type="SMART" id="SM00249">
    <property type="entry name" value="PHD"/>
    <property type="match status" value="1"/>
</dbReference>
<dbReference type="InterPro" id="IPR019787">
    <property type="entry name" value="Znf_PHD-finger"/>
</dbReference>
<keyword evidence="6" id="KW-0539">Nucleus</keyword>
<feature type="domain" description="PHD-type" evidence="9">
    <location>
        <begin position="218"/>
        <end position="268"/>
    </location>
</feature>